<keyword evidence="3" id="KW-1185">Reference proteome</keyword>
<reference evidence="2 3" key="1">
    <citation type="submission" date="2022-01" db="EMBL/GenBank/DDBJ databases">
        <title>A high-quality chromosome-level genome assembly of rohu carp, Labeo rohita.</title>
        <authorList>
            <person name="Arick M.A. II"/>
            <person name="Hsu C.-Y."/>
            <person name="Magbanua Z."/>
            <person name="Pechanova O."/>
            <person name="Grover C."/>
            <person name="Miller E."/>
            <person name="Thrash A."/>
            <person name="Ezzel L."/>
            <person name="Alam S."/>
            <person name="Benzie J."/>
            <person name="Hamilton M."/>
            <person name="Karsi A."/>
            <person name="Lawrence M.L."/>
            <person name="Peterson D.G."/>
        </authorList>
    </citation>
    <scope>NUCLEOTIDE SEQUENCE [LARGE SCALE GENOMIC DNA]</scope>
    <source>
        <strain evidence="3">BAU-BD-2019</strain>
        <tissue evidence="2">Blood</tissue>
    </source>
</reference>
<dbReference type="Proteomes" id="UP000830375">
    <property type="component" value="Unassembled WGS sequence"/>
</dbReference>
<organism evidence="2 3">
    <name type="scientific">Labeo rohita</name>
    <name type="common">Indian major carp</name>
    <name type="synonym">Cyprinus rohita</name>
    <dbReference type="NCBI Taxonomy" id="84645"/>
    <lineage>
        <taxon>Eukaryota</taxon>
        <taxon>Metazoa</taxon>
        <taxon>Chordata</taxon>
        <taxon>Craniata</taxon>
        <taxon>Vertebrata</taxon>
        <taxon>Euteleostomi</taxon>
        <taxon>Actinopterygii</taxon>
        <taxon>Neopterygii</taxon>
        <taxon>Teleostei</taxon>
        <taxon>Ostariophysi</taxon>
        <taxon>Cypriniformes</taxon>
        <taxon>Cyprinidae</taxon>
        <taxon>Labeoninae</taxon>
        <taxon>Labeonini</taxon>
        <taxon>Labeo</taxon>
    </lineage>
</organism>
<evidence type="ECO:0000313" key="2">
    <source>
        <dbReference type="EMBL" id="KAI2644571.1"/>
    </source>
</evidence>
<sequence length="113" mass="12925">MDQDEESCSTSKPSCDAQTQRSDPVMEDHSYSRGPTIICRMRTTPPQELSCPVADIILKRIPLLEFHTLGFTVRDLLEGRRVKIIPAFTRKACQLTKEVTYTRRIAHCHIHAE</sequence>
<accession>A0ABQ8L1F2</accession>
<feature type="compositionally biased region" description="Polar residues" evidence="1">
    <location>
        <begin position="8"/>
        <end position="22"/>
    </location>
</feature>
<dbReference type="GO" id="GO:0007229">
    <property type="term" value="P:integrin-mediated signaling pathway"/>
    <property type="evidence" value="ECO:0007669"/>
    <property type="project" value="UniProtKB-KW"/>
</dbReference>
<dbReference type="EMBL" id="JACTAM010002491">
    <property type="protein sequence ID" value="KAI2644571.1"/>
    <property type="molecule type" value="Genomic_DNA"/>
</dbReference>
<keyword evidence="2" id="KW-0401">Integrin</keyword>
<evidence type="ECO:0000256" key="1">
    <source>
        <dbReference type="SAM" id="MobiDB-lite"/>
    </source>
</evidence>
<gene>
    <name evidence="2" type="ORF">H4Q32_029895</name>
</gene>
<proteinExistence type="predicted"/>
<protein>
    <submittedName>
        <fullName evidence="2">Integrin alpha-11</fullName>
    </submittedName>
</protein>
<evidence type="ECO:0000313" key="3">
    <source>
        <dbReference type="Proteomes" id="UP000830375"/>
    </source>
</evidence>
<feature type="region of interest" description="Disordered" evidence="1">
    <location>
        <begin position="1"/>
        <end position="31"/>
    </location>
</feature>
<name>A0ABQ8L1F2_LABRO</name>
<comment type="caution">
    <text evidence="2">The sequence shown here is derived from an EMBL/GenBank/DDBJ whole genome shotgun (WGS) entry which is preliminary data.</text>
</comment>